<evidence type="ECO:0000256" key="3">
    <source>
        <dbReference type="ARBA" id="ARBA00022670"/>
    </source>
</evidence>
<evidence type="ECO:0000256" key="7">
    <source>
        <dbReference type="SAM" id="Coils"/>
    </source>
</evidence>
<protein>
    <recommendedName>
        <fullName evidence="6">ATP-dependent Clp protease proteolytic subunit</fullName>
    </recommendedName>
</protein>
<comment type="caution">
    <text evidence="8">The sequence shown here is derived from an EMBL/GenBank/DDBJ whole genome shotgun (WGS) entry which is preliminary data.</text>
</comment>
<keyword evidence="5" id="KW-0720">Serine protease</keyword>
<dbReference type="PANTHER" id="PTHR10381">
    <property type="entry name" value="ATP-DEPENDENT CLP PROTEASE PROTEOLYTIC SUBUNIT"/>
    <property type="match status" value="1"/>
</dbReference>
<comment type="similarity">
    <text evidence="1 6">Belongs to the peptidase S14 family.</text>
</comment>
<organism evidence="8 9">
    <name type="scientific">Algivirga pacifica</name>
    <dbReference type="NCBI Taxonomy" id="1162670"/>
    <lineage>
        <taxon>Bacteria</taxon>
        <taxon>Pseudomonadati</taxon>
        <taxon>Bacteroidota</taxon>
        <taxon>Cytophagia</taxon>
        <taxon>Cytophagales</taxon>
        <taxon>Flammeovirgaceae</taxon>
        <taxon>Algivirga</taxon>
    </lineage>
</organism>
<evidence type="ECO:0000313" key="8">
    <source>
        <dbReference type="EMBL" id="GAA4825552.1"/>
    </source>
</evidence>
<dbReference type="Proteomes" id="UP001500298">
    <property type="component" value="Unassembled WGS sequence"/>
</dbReference>
<keyword evidence="3" id="KW-0645">Protease</keyword>
<reference evidence="9" key="1">
    <citation type="journal article" date="2019" name="Int. J. Syst. Evol. Microbiol.">
        <title>The Global Catalogue of Microorganisms (GCM) 10K type strain sequencing project: providing services to taxonomists for standard genome sequencing and annotation.</title>
        <authorList>
            <consortium name="The Broad Institute Genomics Platform"/>
            <consortium name="The Broad Institute Genome Sequencing Center for Infectious Disease"/>
            <person name="Wu L."/>
            <person name="Ma J."/>
        </authorList>
    </citation>
    <scope>NUCLEOTIDE SEQUENCE [LARGE SCALE GENOMIC DNA]</scope>
    <source>
        <strain evidence="9">JCM 18326</strain>
    </source>
</reference>
<feature type="coiled-coil region" evidence="7">
    <location>
        <begin position="244"/>
        <end position="271"/>
    </location>
</feature>
<accession>A0ABP9D5V8</accession>
<keyword evidence="7" id="KW-0175">Coiled coil</keyword>
<dbReference type="PANTHER" id="PTHR10381:SF70">
    <property type="entry name" value="ATP-DEPENDENT CLP PROTEASE PROTEOLYTIC SUBUNIT"/>
    <property type="match status" value="1"/>
</dbReference>
<proteinExistence type="inferred from homology"/>
<dbReference type="PRINTS" id="PR00127">
    <property type="entry name" value="CLPPROTEASEP"/>
</dbReference>
<dbReference type="Gene3D" id="3.90.226.10">
    <property type="entry name" value="2-enoyl-CoA Hydratase, Chain A, domain 1"/>
    <property type="match status" value="1"/>
</dbReference>
<dbReference type="CDD" id="cd07016">
    <property type="entry name" value="S14_ClpP_1"/>
    <property type="match status" value="1"/>
</dbReference>
<evidence type="ECO:0000256" key="1">
    <source>
        <dbReference type="ARBA" id="ARBA00007039"/>
    </source>
</evidence>
<keyword evidence="9" id="KW-1185">Reference proteome</keyword>
<evidence type="ECO:0000256" key="5">
    <source>
        <dbReference type="ARBA" id="ARBA00022825"/>
    </source>
</evidence>
<evidence type="ECO:0000256" key="4">
    <source>
        <dbReference type="ARBA" id="ARBA00022801"/>
    </source>
</evidence>
<dbReference type="SUPFAM" id="SSF52096">
    <property type="entry name" value="ClpP/crotonase"/>
    <property type="match status" value="1"/>
</dbReference>
<evidence type="ECO:0000313" key="9">
    <source>
        <dbReference type="Proteomes" id="UP001500298"/>
    </source>
</evidence>
<dbReference type="InterPro" id="IPR023562">
    <property type="entry name" value="ClpP/TepA"/>
</dbReference>
<dbReference type="InterPro" id="IPR029045">
    <property type="entry name" value="ClpP/crotonase-like_dom_sf"/>
</dbReference>
<evidence type="ECO:0000256" key="6">
    <source>
        <dbReference type="RuleBase" id="RU003567"/>
    </source>
</evidence>
<keyword evidence="4" id="KW-0378">Hydrolase</keyword>
<sequence>MKIIAKGNGVVKVRFYGDISEWGRNNARSFNEFLDQLAEEHDEMHLHLHCNGGDVMEGLAMFNAIRNVDMKVIAYVDGIVASMATIVILACDEVYMPRNTYQMIHEALTYTRGNAKQIRKTADLLDKITESLFEHYLEVIPPEAVEKIKKMMDGEDHWLTAQECKDLGIITEVISTSSKVQLPENLGTANMSIDAVFENSLLQEEEDEEHTMKDTTKASILALGVSSVTATDEDQMVSQLVAHTSGLQAKVTELSAQLDEMKEAVTAQRKQQVTDLLEAAVKDGRIIAEQKPLYETLAQSDEGFESVKNIIGKMPVRASITDQLQGAGGKNSAPEAGEDRSQWTWEDFQAKAPEALEAMEQENFEKFAALYEKEFGTKPAK</sequence>
<dbReference type="NCBIfam" id="NF045542">
    <property type="entry name" value="Clp_rel_HeadMat"/>
    <property type="match status" value="1"/>
</dbReference>
<dbReference type="RefSeq" id="WP_345369326.1">
    <property type="nucleotide sequence ID" value="NZ_BAABJX010000016.1"/>
</dbReference>
<dbReference type="EMBL" id="BAABJX010000016">
    <property type="protein sequence ID" value="GAA4825552.1"/>
    <property type="molecule type" value="Genomic_DNA"/>
</dbReference>
<name>A0ABP9D5V8_9BACT</name>
<keyword evidence="2" id="KW-0963">Cytoplasm</keyword>
<dbReference type="Pfam" id="PF00574">
    <property type="entry name" value="CLP_protease"/>
    <property type="match status" value="1"/>
</dbReference>
<evidence type="ECO:0000256" key="2">
    <source>
        <dbReference type="ARBA" id="ARBA00022490"/>
    </source>
</evidence>
<dbReference type="InterPro" id="IPR001907">
    <property type="entry name" value="ClpP"/>
</dbReference>
<gene>
    <name evidence="8" type="ORF">GCM10023331_07530</name>
</gene>